<keyword evidence="6 9" id="KW-0822">Tryptophan biosynthesis</keyword>
<comment type="caution">
    <text evidence="11">The sequence shown here is derived from an EMBL/GenBank/DDBJ whole genome shotgun (WGS) entry which is preliminary data.</text>
</comment>
<dbReference type="Pfam" id="PF00697">
    <property type="entry name" value="PRAI"/>
    <property type="match status" value="1"/>
</dbReference>
<sequence>MSIEMADQPIVKICGIKTSAILEATIAAGADMVGFVHFPRSPRHASIEDIANLISEARGRVQTVVLLVNPDNSTVAEIAALGPDWIQLHGPETPHRVEAIRAEAGVEIMKAVPIGSAEDVTHVASFLDVADRILVDAKPPKGADRPGGLGETFDWGLLKALDPSLPFMLSGGLTPDNVADAIRSVRPFGVDVSSGVESAPGVKDAGLIEAFIRNARAAL</sequence>
<evidence type="ECO:0000256" key="7">
    <source>
        <dbReference type="ARBA" id="ARBA00023141"/>
    </source>
</evidence>
<dbReference type="PANTHER" id="PTHR42894:SF1">
    <property type="entry name" value="N-(5'-PHOSPHORIBOSYL)ANTHRANILATE ISOMERASE"/>
    <property type="match status" value="1"/>
</dbReference>
<dbReference type="GO" id="GO:0000162">
    <property type="term" value="P:L-tryptophan biosynthetic process"/>
    <property type="evidence" value="ECO:0007669"/>
    <property type="project" value="UniProtKB-UniRule"/>
</dbReference>
<evidence type="ECO:0000256" key="4">
    <source>
        <dbReference type="ARBA" id="ARBA00022272"/>
    </source>
</evidence>
<dbReference type="GO" id="GO:0004640">
    <property type="term" value="F:phosphoribosylanthranilate isomerase activity"/>
    <property type="evidence" value="ECO:0007669"/>
    <property type="project" value="UniProtKB-UniRule"/>
</dbReference>
<proteinExistence type="inferred from homology"/>
<evidence type="ECO:0000256" key="2">
    <source>
        <dbReference type="ARBA" id="ARBA00004664"/>
    </source>
</evidence>
<evidence type="ECO:0000256" key="8">
    <source>
        <dbReference type="ARBA" id="ARBA00023235"/>
    </source>
</evidence>
<dbReference type="SUPFAM" id="SSF51366">
    <property type="entry name" value="Ribulose-phoshate binding barrel"/>
    <property type="match status" value="1"/>
</dbReference>
<evidence type="ECO:0000256" key="5">
    <source>
        <dbReference type="ARBA" id="ARBA00022605"/>
    </source>
</evidence>
<evidence type="ECO:0000256" key="1">
    <source>
        <dbReference type="ARBA" id="ARBA00001164"/>
    </source>
</evidence>
<dbReference type="STRING" id="1293439.WH87_09325"/>
<dbReference type="EC" id="5.3.1.24" evidence="3 9"/>
<evidence type="ECO:0000256" key="3">
    <source>
        <dbReference type="ARBA" id="ARBA00012572"/>
    </source>
</evidence>
<dbReference type="InterPro" id="IPR001240">
    <property type="entry name" value="PRAI_dom"/>
</dbReference>
<evidence type="ECO:0000259" key="10">
    <source>
        <dbReference type="Pfam" id="PF00697"/>
    </source>
</evidence>
<keyword evidence="5 9" id="KW-0028">Amino-acid biosynthesis</keyword>
<dbReference type="Gene3D" id="3.20.20.70">
    <property type="entry name" value="Aldolase class I"/>
    <property type="match status" value="1"/>
</dbReference>
<name>A0A0F5QAW1_9HYPH</name>
<reference evidence="11 12" key="1">
    <citation type="submission" date="2015-03" db="EMBL/GenBank/DDBJ databases">
        <authorList>
            <person name="Lepp D."/>
            <person name="Hassan Y.I."/>
            <person name="Li X.-Z."/>
            <person name="Zhou T."/>
        </authorList>
    </citation>
    <scope>NUCLEOTIDE SEQUENCE [LARGE SCALE GENOMIC DNA]</scope>
    <source>
        <strain evidence="11 12">E84</strain>
    </source>
</reference>
<dbReference type="CDD" id="cd00405">
    <property type="entry name" value="PRAI"/>
    <property type="match status" value="1"/>
</dbReference>
<comment type="pathway">
    <text evidence="2 9">Amino-acid biosynthesis; L-tryptophan biosynthesis; L-tryptophan from chorismate: step 3/5.</text>
</comment>
<evidence type="ECO:0000313" key="11">
    <source>
        <dbReference type="EMBL" id="KKC37866.1"/>
    </source>
</evidence>
<comment type="catalytic activity">
    <reaction evidence="1 9">
        <text>N-(5-phospho-beta-D-ribosyl)anthranilate = 1-(2-carboxyphenylamino)-1-deoxy-D-ribulose 5-phosphate</text>
        <dbReference type="Rhea" id="RHEA:21540"/>
        <dbReference type="ChEBI" id="CHEBI:18277"/>
        <dbReference type="ChEBI" id="CHEBI:58613"/>
        <dbReference type="EC" id="5.3.1.24"/>
    </reaction>
</comment>
<keyword evidence="12" id="KW-1185">Reference proteome</keyword>
<dbReference type="PATRIC" id="fig|1293439.3.peg.1442"/>
<feature type="domain" description="N-(5'phosphoribosyl) anthranilate isomerase (PRAI)" evidence="10">
    <location>
        <begin position="11"/>
        <end position="213"/>
    </location>
</feature>
<dbReference type="EMBL" id="LANJ01000016">
    <property type="protein sequence ID" value="KKC37866.1"/>
    <property type="molecule type" value="Genomic_DNA"/>
</dbReference>
<dbReference type="InterPro" id="IPR013785">
    <property type="entry name" value="Aldolase_TIM"/>
</dbReference>
<evidence type="ECO:0000256" key="9">
    <source>
        <dbReference type="HAMAP-Rule" id="MF_00135"/>
    </source>
</evidence>
<keyword evidence="8 9" id="KW-0413">Isomerase</keyword>
<dbReference type="HAMAP" id="MF_00135">
    <property type="entry name" value="PRAI"/>
    <property type="match status" value="1"/>
</dbReference>
<dbReference type="NCBIfam" id="NF002295">
    <property type="entry name" value="PRK01222.1-1"/>
    <property type="match status" value="1"/>
</dbReference>
<dbReference type="InterPro" id="IPR011060">
    <property type="entry name" value="RibuloseP-bd_barrel"/>
</dbReference>
<dbReference type="AlphaFoldDB" id="A0A0F5QAW1"/>
<evidence type="ECO:0000256" key="6">
    <source>
        <dbReference type="ARBA" id="ARBA00022822"/>
    </source>
</evidence>
<protein>
    <recommendedName>
        <fullName evidence="4 9">N-(5'-phosphoribosyl)anthranilate isomerase</fullName>
        <shortName evidence="9">PRAI</shortName>
        <ecNumber evidence="3 9">5.3.1.24</ecNumber>
    </recommendedName>
</protein>
<accession>A0A0F5QAW1</accession>
<gene>
    <name evidence="9" type="primary">trpF</name>
    <name evidence="11" type="ORF">WH87_09325</name>
</gene>
<comment type="similarity">
    <text evidence="9">Belongs to the TrpF family.</text>
</comment>
<dbReference type="InterPro" id="IPR044643">
    <property type="entry name" value="TrpF_fam"/>
</dbReference>
<evidence type="ECO:0000313" key="12">
    <source>
        <dbReference type="Proteomes" id="UP000033411"/>
    </source>
</evidence>
<dbReference type="Proteomes" id="UP000033411">
    <property type="component" value="Unassembled WGS sequence"/>
</dbReference>
<dbReference type="UniPathway" id="UPA00035">
    <property type="reaction ID" value="UER00042"/>
</dbReference>
<organism evidence="11 12">
    <name type="scientific">Devosia epidermidihirudinis</name>
    <dbReference type="NCBI Taxonomy" id="1293439"/>
    <lineage>
        <taxon>Bacteria</taxon>
        <taxon>Pseudomonadati</taxon>
        <taxon>Pseudomonadota</taxon>
        <taxon>Alphaproteobacteria</taxon>
        <taxon>Hyphomicrobiales</taxon>
        <taxon>Devosiaceae</taxon>
        <taxon>Devosia</taxon>
    </lineage>
</organism>
<keyword evidence="7 9" id="KW-0057">Aromatic amino acid biosynthesis</keyword>
<dbReference type="PANTHER" id="PTHR42894">
    <property type="entry name" value="N-(5'-PHOSPHORIBOSYL)ANTHRANILATE ISOMERASE"/>
    <property type="match status" value="1"/>
</dbReference>